<dbReference type="AlphaFoldDB" id="A0A2U1JCY1"/>
<proteinExistence type="predicted"/>
<organism evidence="1 2">
    <name type="scientific">Smittium angustum</name>
    <dbReference type="NCBI Taxonomy" id="133377"/>
    <lineage>
        <taxon>Eukaryota</taxon>
        <taxon>Fungi</taxon>
        <taxon>Fungi incertae sedis</taxon>
        <taxon>Zoopagomycota</taxon>
        <taxon>Kickxellomycotina</taxon>
        <taxon>Harpellomycetes</taxon>
        <taxon>Harpellales</taxon>
        <taxon>Legeriomycetaceae</taxon>
        <taxon>Smittium</taxon>
    </lineage>
</organism>
<evidence type="ECO:0000313" key="2">
    <source>
        <dbReference type="Proteomes" id="UP000245591"/>
    </source>
</evidence>
<comment type="caution">
    <text evidence="1">The sequence shown here is derived from an EMBL/GenBank/DDBJ whole genome shotgun (WGS) entry which is preliminary data.</text>
</comment>
<name>A0A2U1JCY1_SMIAN</name>
<dbReference type="EMBL" id="MBFU01000042">
    <property type="protein sequence ID" value="PWA02950.1"/>
    <property type="molecule type" value="Genomic_DNA"/>
</dbReference>
<keyword evidence="2" id="KW-1185">Reference proteome</keyword>
<dbReference type="Proteomes" id="UP000245591">
    <property type="component" value="Unassembled WGS sequence"/>
</dbReference>
<dbReference type="CDD" id="cd08368">
    <property type="entry name" value="LIM"/>
    <property type="match status" value="1"/>
</dbReference>
<evidence type="ECO:0000313" key="1">
    <source>
        <dbReference type="EMBL" id="PWA02950.1"/>
    </source>
</evidence>
<gene>
    <name evidence="1" type="ORF">BB558_000894</name>
</gene>
<sequence length="563" mass="64163">MKENLNYPDIFPSPDSSATINNQYSFLSSVNGNVSNPHPNLYSFPSSTLSSTNHLLKPRRKKLTAHYWNVNPGKFVLEAFDKNTKQLYCDPKTKLIPAYYTIEGNGNKANAHGCFKCSVCKRKIRDTEFYVKVLGGNADDIPESIPVNLTTSFSNNQPMPNITSFQQDFSTNTANGFPPNSPASSDSFDFNNSYFSNFKNPKLVSEPEFGVDFLNKLDSIQENRNEVQLNPIPRKRYAEDPDSSDITKDFYINQMDTFMLNVLKLVDQKIANINLEKNLQSAESNSNIKIKRNTNIDSESTLALKNENTFLKRQISDLNMKFDKLVKLSSKSTKAHQKYLNNQVSNDQSANLDKKYNNMGVLRYSKKPNFVEIAKNRLKGGNNDDINKFSGAMRLLAGVKPLGTGTKSEKKHKVARIFVQGITRQPIHQVKKSLATLKFRLTKILHMDFIGKSTMEYTLMEDYARSFVTHTKAFQFMTVMPKIDPSKPMDLMATKETKEIIMQAFQRRINNAIQNTTKSSVRDYFIDLADEHELVVDPIINEDSIPEYIEECDQVDMEEISMF</sequence>
<reference evidence="1 2" key="1">
    <citation type="journal article" date="2018" name="MBio">
        <title>Comparative Genomics Reveals the Core Gene Toolbox for the Fungus-Insect Symbiosis.</title>
        <authorList>
            <person name="Wang Y."/>
            <person name="Stata M."/>
            <person name="Wang W."/>
            <person name="Stajich J.E."/>
            <person name="White M.M."/>
            <person name="Moncalvo J.M."/>
        </authorList>
    </citation>
    <scope>NUCLEOTIDE SEQUENCE [LARGE SCALE GENOMIC DNA]</scope>
    <source>
        <strain evidence="1 2">AUS-126-30</strain>
    </source>
</reference>
<accession>A0A2U1JCY1</accession>
<protein>
    <submittedName>
        <fullName evidence="1">Uncharacterized protein</fullName>
    </submittedName>
</protein>